<comment type="function">
    <text evidence="1">Receptor that may have an important role in cell/cell signaling during nervous system formation.</text>
</comment>
<feature type="compositionally biased region" description="Polar residues" evidence="25">
    <location>
        <begin position="173"/>
        <end position="194"/>
    </location>
</feature>
<feature type="transmembrane region" description="Helical" evidence="26">
    <location>
        <begin position="2642"/>
        <end position="2665"/>
    </location>
</feature>
<feature type="transmembrane region" description="Helical" evidence="26">
    <location>
        <begin position="2432"/>
        <end position="2454"/>
    </location>
</feature>
<evidence type="ECO:0000256" key="22">
    <source>
        <dbReference type="PROSITE-ProRule" id="PRU00043"/>
    </source>
</evidence>
<dbReference type="FunFam" id="1.20.1070.10:FF:000112">
    <property type="entry name" value="Cadherin EGF LAG seven-pass G-type receptor 2"/>
    <property type="match status" value="1"/>
</dbReference>
<dbReference type="PROSITE" id="PS00010">
    <property type="entry name" value="ASX_HYDROXYL"/>
    <property type="match status" value="2"/>
</dbReference>
<comment type="caution">
    <text evidence="23">Lacks conserved residue(s) required for the propagation of feature annotation.</text>
</comment>
<gene>
    <name evidence="35" type="ORF">J0S82_004935</name>
</gene>
<dbReference type="FunFam" id="2.60.120.200:FF:000062">
    <property type="entry name" value="Cadherin EGF LAG seven-pass G-type receptor 2"/>
    <property type="match status" value="1"/>
</dbReference>
<keyword evidence="15 35" id="KW-0675">Receptor</keyword>
<accession>A0A8J5ZY70</accession>
<evidence type="ECO:0000256" key="27">
    <source>
        <dbReference type="SAM" id="SignalP"/>
    </source>
</evidence>
<dbReference type="Pfam" id="PF00002">
    <property type="entry name" value="7tm_2"/>
    <property type="match status" value="1"/>
</dbReference>
<dbReference type="Gene3D" id="1.20.1070.10">
    <property type="entry name" value="Rhodopsin 7-helix transmembrane proteins"/>
    <property type="match status" value="1"/>
</dbReference>
<dbReference type="PRINTS" id="PR00249">
    <property type="entry name" value="GPCRSECRETIN"/>
</dbReference>
<dbReference type="InterPro" id="IPR000832">
    <property type="entry name" value="GPCR_2_secretin-like"/>
</dbReference>
<dbReference type="InterPro" id="IPR032471">
    <property type="entry name" value="AGRL2-4_GAIN_subdom_A"/>
</dbReference>
<dbReference type="CDD" id="cd00055">
    <property type="entry name" value="EGF_Lam"/>
    <property type="match status" value="1"/>
</dbReference>
<feature type="domain" description="Cadherin" evidence="34">
    <location>
        <begin position="609"/>
        <end position="710"/>
    </location>
</feature>
<dbReference type="InterPro" id="IPR057244">
    <property type="entry name" value="GAIN_B"/>
</dbReference>
<dbReference type="GO" id="GO:0005886">
    <property type="term" value="C:plasma membrane"/>
    <property type="evidence" value="ECO:0007669"/>
    <property type="project" value="UniProtKB-SubCell"/>
</dbReference>
<dbReference type="FunFam" id="2.10.25.10:FF:000285">
    <property type="entry name" value="cadherin EGF LAG seven-pass G-type receptor 2"/>
    <property type="match status" value="1"/>
</dbReference>
<dbReference type="OrthoDB" id="26203at2759"/>
<evidence type="ECO:0000259" key="34">
    <source>
        <dbReference type="PROSITE" id="PS50268"/>
    </source>
</evidence>
<dbReference type="EMBL" id="JAGFMF010011828">
    <property type="protein sequence ID" value="KAG8511548.1"/>
    <property type="molecule type" value="Genomic_DNA"/>
</dbReference>
<feature type="disulfide bond" evidence="24">
    <location>
        <begin position="1931"/>
        <end position="1943"/>
    </location>
</feature>
<dbReference type="InterPro" id="IPR009030">
    <property type="entry name" value="Growth_fac_rcpt_cys_sf"/>
</dbReference>
<dbReference type="InterPro" id="IPR017981">
    <property type="entry name" value="GPCR_2-like_7TM"/>
</dbReference>
<feature type="transmembrane region" description="Helical" evidence="26">
    <location>
        <begin position="2615"/>
        <end position="2636"/>
    </location>
</feature>
<evidence type="ECO:0000256" key="2">
    <source>
        <dbReference type="ARBA" id="ARBA00004651"/>
    </source>
</evidence>
<keyword evidence="13 26" id="KW-0472">Membrane</keyword>
<dbReference type="Pfam" id="PF01825">
    <property type="entry name" value="GPS"/>
    <property type="match status" value="1"/>
</dbReference>
<dbReference type="PROSITE" id="PS01248">
    <property type="entry name" value="EGF_LAM_1"/>
    <property type="match status" value="1"/>
</dbReference>
<dbReference type="SMART" id="SM00282">
    <property type="entry name" value="LamG"/>
    <property type="match status" value="2"/>
</dbReference>
<dbReference type="Gene3D" id="2.60.120.200">
    <property type="match status" value="2"/>
</dbReference>
<dbReference type="InterPro" id="IPR001791">
    <property type="entry name" value="Laminin_G"/>
</dbReference>
<dbReference type="PROSITE" id="PS50227">
    <property type="entry name" value="G_PROTEIN_RECEP_F2_3"/>
    <property type="match status" value="1"/>
</dbReference>
<name>A0A8J5ZY70_GALPY</name>
<evidence type="ECO:0000256" key="13">
    <source>
        <dbReference type="ARBA" id="ARBA00023136"/>
    </source>
</evidence>
<dbReference type="InterPro" id="IPR002126">
    <property type="entry name" value="Cadherin-like_dom"/>
</dbReference>
<feature type="domain" description="Cadherin" evidence="34">
    <location>
        <begin position="180"/>
        <end position="287"/>
    </location>
</feature>
<dbReference type="InterPro" id="IPR002049">
    <property type="entry name" value="LE_dom"/>
</dbReference>
<dbReference type="SMART" id="SM00008">
    <property type="entry name" value="HormR"/>
    <property type="match status" value="1"/>
</dbReference>
<feature type="transmembrane region" description="Helical" evidence="26">
    <location>
        <begin position="2573"/>
        <end position="2594"/>
    </location>
</feature>
<feature type="disulfide bond" evidence="23">
    <location>
        <begin position="1283"/>
        <end position="1292"/>
    </location>
</feature>
<keyword evidence="12" id="KW-0297">G-protein coupled receptor</keyword>
<evidence type="ECO:0000259" key="29">
    <source>
        <dbReference type="PROSITE" id="PS50026"/>
    </source>
</evidence>
<dbReference type="Pfam" id="PF00008">
    <property type="entry name" value="EGF"/>
    <property type="match status" value="1"/>
</dbReference>
<dbReference type="SMART" id="SM00180">
    <property type="entry name" value="EGF_Lam"/>
    <property type="match status" value="1"/>
</dbReference>
<dbReference type="SMART" id="SM00179">
    <property type="entry name" value="EGF_CA"/>
    <property type="match status" value="5"/>
</dbReference>
<dbReference type="PROSITE" id="PS00232">
    <property type="entry name" value="CADHERIN_1"/>
    <property type="match status" value="6"/>
</dbReference>
<dbReference type="Proteomes" id="UP000700334">
    <property type="component" value="Unassembled WGS sequence"/>
</dbReference>
<dbReference type="FunFam" id="2.10.25.10:FF:000011">
    <property type="entry name" value="Cadherin EGF LAG seven-pass G-type receptor"/>
    <property type="match status" value="1"/>
</dbReference>
<feature type="domain" description="EGF-like" evidence="29">
    <location>
        <begin position="1335"/>
        <end position="1373"/>
    </location>
</feature>
<evidence type="ECO:0000256" key="20">
    <source>
        <dbReference type="ARBA" id="ARBA00071750"/>
    </source>
</evidence>
<feature type="domain" description="Cadherin" evidence="34">
    <location>
        <begin position="504"/>
        <end position="608"/>
    </location>
</feature>
<feature type="compositionally biased region" description="Acidic residues" evidence="25">
    <location>
        <begin position="2771"/>
        <end position="2783"/>
    </location>
</feature>
<dbReference type="SMART" id="SM00303">
    <property type="entry name" value="GPS"/>
    <property type="match status" value="1"/>
</dbReference>
<dbReference type="SUPFAM" id="SSF57196">
    <property type="entry name" value="EGF/Laminin"/>
    <property type="match status" value="3"/>
</dbReference>
<dbReference type="SMART" id="SM00181">
    <property type="entry name" value="EGF"/>
    <property type="match status" value="6"/>
</dbReference>
<dbReference type="GO" id="GO:0048513">
    <property type="term" value="P:animal organ development"/>
    <property type="evidence" value="ECO:0007669"/>
    <property type="project" value="UniProtKB-ARBA"/>
</dbReference>
<feature type="domain" description="G-protein coupled receptors family 2 profile 2" evidence="33">
    <location>
        <begin position="2429"/>
        <end position="2666"/>
    </location>
</feature>
<proteinExistence type="inferred from homology"/>
<evidence type="ECO:0000256" key="25">
    <source>
        <dbReference type="SAM" id="MobiDB-lite"/>
    </source>
</evidence>
<feature type="disulfide bond" evidence="23">
    <location>
        <begin position="1864"/>
        <end position="1873"/>
    </location>
</feature>
<dbReference type="PANTHER" id="PTHR24026">
    <property type="entry name" value="FAT ATYPICAL CADHERIN-RELATED"/>
    <property type="match status" value="1"/>
</dbReference>
<evidence type="ECO:0000256" key="10">
    <source>
        <dbReference type="ARBA" id="ARBA00022837"/>
    </source>
</evidence>
<evidence type="ECO:0000256" key="24">
    <source>
        <dbReference type="PROSITE-ProRule" id="PRU00460"/>
    </source>
</evidence>
<dbReference type="PROSITE" id="PS50261">
    <property type="entry name" value="G_PROTEIN_RECEP_F2_4"/>
    <property type="match status" value="1"/>
</dbReference>
<feature type="region of interest" description="Disordered" evidence="25">
    <location>
        <begin position="2741"/>
        <end position="2934"/>
    </location>
</feature>
<dbReference type="FunFam" id="1.25.40.610:FF:000005">
    <property type="entry name" value="cadherin EGF LAG seven-pass G-type receptor 2"/>
    <property type="match status" value="1"/>
</dbReference>
<dbReference type="GO" id="GO:0004930">
    <property type="term" value="F:G protein-coupled receptor activity"/>
    <property type="evidence" value="ECO:0007669"/>
    <property type="project" value="UniProtKB-KW"/>
</dbReference>
<evidence type="ECO:0000256" key="11">
    <source>
        <dbReference type="ARBA" id="ARBA00022989"/>
    </source>
</evidence>
<dbReference type="FunFam" id="2.60.40.60:FF:000029">
    <property type="entry name" value="Cadherin EGF LAG seven-pass G-type receptor 3"/>
    <property type="match status" value="1"/>
</dbReference>
<dbReference type="PANTHER" id="PTHR24026:SF32">
    <property type="entry name" value="CADHERIN EGF LAG SEVEN-PASS G-TYPE RECEPTOR 2"/>
    <property type="match status" value="1"/>
</dbReference>
<evidence type="ECO:0000259" key="31">
    <source>
        <dbReference type="PROSITE" id="PS50221"/>
    </source>
</evidence>
<evidence type="ECO:0000256" key="16">
    <source>
        <dbReference type="ARBA" id="ARBA00023180"/>
    </source>
</evidence>
<feature type="signal peptide" evidence="27">
    <location>
        <begin position="1"/>
        <end position="29"/>
    </location>
</feature>
<evidence type="ECO:0000256" key="8">
    <source>
        <dbReference type="ARBA" id="ARBA00022729"/>
    </source>
</evidence>
<dbReference type="SUPFAM" id="SSF49313">
    <property type="entry name" value="Cadherin-like"/>
    <property type="match status" value="9"/>
</dbReference>
<dbReference type="InterPro" id="IPR036445">
    <property type="entry name" value="GPCR_2_extracell_dom_sf"/>
</dbReference>
<evidence type="ECO:0000256" key="14">
    <source>
        <dbReference type="ARBA" id="ARBA00023157"/>
    </source>
</evidence>
<evidence type="ECO:0000256" key="23">
    <source>
        <dbReference type="PROSITE-ProRule" id="PRU00076"/>
    </source>
</evidence>
<feature type="transmembrane region" description="Helical" evidence="26">
    <location>
        <begin position="2466"/>
        <end position="2482"/>
    </location>
</feature>
<keyword evidence="19 24" id="KW-0424">Laminin EGF-like domain</keyword>
<feature type="domain" description="EGF-like" evidence="29">
    <location>
        <begin position="1295"/>
        <end position="1331"/>
    </location>
</feature>
<feature type="disulfide bond" evidence="23">
    <location>
        <begin position="1826"/>
        <end position="1835"/>
    </location>
</feature>
<dbReference type="GO" id="GO:0005509">
    <property type="term" value="F:calcium ion binding"/>
    <property type="evidence" value="ECO:0007669"/>
    <property type="project" value="UniProtKB-UniRule"/>
</dbReference>
<dbReference type="InterPro" id="IPR015919">
    <property type="entry name" value="Cadherin-like_sf"/>
</dbReference>
<evidence type="ECO:0000256" key="19">
    <source>
        <dbReference type="ARBA" id="ARBA00023292"/>
    </source>
</evidence>
<evidence type="ECO:0000259" key="28">
    <source>
        <dbReference type="PROSITE" id="PS50025"/>
    </source>
</evidence>
<dbReference type="FunFam" id="2.10.25.10:FF:000156">
    <property type="entry name" value="cadherin EGF LAG seven-pass G-type receptor 2"/>
    <property type="match status" value="1"/>
</dbReference>
<dbReference type="GO" id="GO:0007166">
    <property type="term" value="P:cell surface receptor signaling pathway"/>
    <property type="evidence" value="ECO:0007669"/>
    <property type="project" value="InterPro"/>
</dbReference>
<feature type="domain" description="EGF-like" evidence="29">
    <location>
        <begin position="1581"/>
        <end position="1617"/>
    </location>
</feature>
<feature type="domain" description="Laminin EGF-like" evidence="30">
    <location>
        <begin position="1931"/>
        <end position="1978"/>
    </location>
</feature>
<evidence type="ECO:0000256" key="12">
    <source>
        <dbReference type="ARBA" id="ARBA00023040"/>
    </source>
</evidence>
<dbReference type="Gene3D" id="2.60.40.60">
    <property type="entry name" value="Cadherins"/>
    <property type="match status" value="9"/>
</dbReference>
<dbReference type="PROSITE" id="PS00022">
    <property type="entry name" value="EGF_1"/>
    <property type="match status" value="5"/>
</dbReference>
<dbReference type="InterPro" id="IPR000152">
    <property type="entry name" value="EGF-type_Asp/Asn_hydroxyl_site"/>
</dbReference>
<dbReference type="Gene3D" id="1.25.40.610">
    <property type="match status" value="1"/>
</dbReference>
<dbReference type="Gene3D" id="2.60.220.50">
    <property type="match status" value="1"/>
</dbReference>
<keyword evidence="17" id="KW-0807">Transducer</keyword>
<evidence type="ECO:0000256" key="3">
    <source>
        <dbReference type="ARBA" id="ARBA00010933"/>
    </source>
</evidence>
<dbReference type="InterPro" id="IPR000742">
    <property type="entry name" value="EGF"/>
</dbReference>
<dbReference type="PRINTS" id="PR00205">
    <property type="entry name" value="CADHERIN"/>
</dbReference>
<feature type="disulfide bond" evidence="24">
    <location>
        <begin position="1952"/>
        <end position="1961"/>
    </location>
</feature>
<feature type="domain" description="Cadherin" evidence="34">
    <location>
        <begin position="711"/>
        <end position="813"/>
    </location>
</feature>
<dbReference type="PROSITE" id="PS01186">
    <property type="entry name" value="EGF_2"/>
    <property type="match status" value="3"/>
</dbReference>
<keyword evidence="5" id="KW-1003">Cell membrane</keyword>
<evidence type="ECO:0000256" key="7">
    <source>
        <dbReference type="ARBA" id="ARBA00022692"/>
    </source>
</evidence>
<protein>
    <recommendedName>
        <fullName evidence="20">Cadherin EGF LAG seven-pass G-type receptor 2</fullName>
    </recommendedName>
    <alternativeName>
        <fullName evidence="21">Multiple epidermal growth factor-like domains protein 3</fullName>
    </alternativeName>
</protein>
<dbReference type="FunFam" id="2.60.40.60:FF:000044">
    <property type="entry name" value="Cadherin, EGF LAG seven-pass G-type receptor 3"/>
    <property type="match status" value="1"/>
</dbReference>
<evidence type="ECO:0000256" key="26">
    <source>
        <dbReference type="SAM" id="Phobius"/>
    </source>
</evidence>
<keyword evidence="8 27" id="KW-0732">Signal</keyword>
<dbReference type="GO" id="GO:0007399">
    <property type="term" value="P:nervous system development"/>
    <property type="evidence" value="ECO:0007669"/>
    <property type="project" value="UniProtKB-ARBA"/>
</dbReference>
<organism evidence="35 36">
    <name type="scientific">Galemys pyrenaicus</name>
    <name type="common">Iberian desman</name>
    <name type="synonym">Pyrenean desman</name>
    <dbReference type="NCBI Taxonomy" id="202257"/>
    <lineage>
        <taxon>Eukaryota</taxon>
        <taxon>Metazoa</taxon>
        <taxon>Chordata</taxon>
        <taxon>Craniata</taxon>
        <taxon>Vertebrata</taxon>
        <taxon>Euteleostomi</taxon>
        <taxon>Mammalia</taxon>
        <taxon>Eutheria</taxon>
        <taxon>Laurasiatheria</taxon>
        <taxon>Eulipotyphla</taxon>
        <taxon>Talpidae</taxon>
        <taxon>Galemys</taxon>
    </lineage>
</organism>
<dbReference type="InterPro" id="IPR001881">
    <property type="entry name" value="EGF-like_Ca-bd_dom"/>
</dbReference>
<dbReference type="InterPro" id="IPR046338">
    <property type="entry name" value="GAIN_dom_sf"/>
</dbReference>
<evidence type="ECO:0000313" key="35">
    <source>
        <dbReference type="EMBL" id="KAG8511548.1"/>
    </source>
</evidence>
<dbReference type="InterPro" id="IPR013320">
    <property type="entry name" value="ConA-like_dom_sf"/>
</dbReference>
<feature type="transmembrane region" description="Helical" evidence="26">
    <location>
        <begin position="2488"/>
        <end position="2512"/>
    </location>
</feature>
<keyword evidence="6 23" id="KW-0245">EGF-like domain</keyword>
<feature type="compositionally biased region" description="Basic and acidic residues" evidence="25">
    <location>
        <begin position="2862"/>
        <end position="2880"/>
    </location>
</feature>
<feature type="disulfide bond" evidence="24">
    <location>
        <begin position="1933"/>
        <end position="1950"/>
    </location>
</feature>
<keyword evidence="9" id="KW-0677">Repeat</keyword>
<evidence type="ECO:0000256" key="4">
    <source>
        <dbReference type="ARBA" id="ARBA00022473"/>
    </source>
</evidence>
<feature type="domain" description="Cadherin" evidence="34">
    <location>
        <begin position="920"/>
        <end position="1021"/>
    </location>
</feature>
<feature type="chain" id="PRO_5035264552" description="Cadherin EGF LAG seven-pass G-type receptor 2" evidence="27">
    <location>
        <begin position="30"/>
        <end position="3020"/>
    </location>
</feature>
<feature type="compositionally biased region" description="Low complexity" evidence="25">
    <location>
        <begin position="2958"/>
        <end position="2970"/>
    </location>
</feature>
<dbReference type="FunFam" id="2.60.40.60:FF:000013">
    <property type="entry name" value="Cadherin EGF LAG seven-pass G-type receptor"/>
    <property type="match status" value="1"/>
</dbReference>
<evidence type="ECO:0000256" key="6">
    <source>
        <dbReference type="ARBA" id="ARBA00022536"/>
    </source>
</evidence>
<dbReference type="PROSITE" id="PS50268">
    <property type="entry name" value="CADHERIN_2"/>
    <property type="match status" value="8"/>
</dbReference>
<dbReference type="Pfam" id="PF23592">
    <property type="entry name" value="Cadherin_CELSR2_9th"/>
    <property type="match status" value="1"/>
</dbReference>
<feature type="domain" description="GAIN-B" evidence="31">
    <location>
        <begin position="2251"/>
        <end position="2422"/>
    </location>
</feature>
<keyword evidence="14 23" id="KW-1015">Disulfide bond</keyword>
<dbReference type="FunFam" id="2.10.25.10:FF:000113">
    <property type="entry name" value="Cadherin, EGF LAG seven-pass G-type receptor 3"/>
    <property type="match status" value="1"/>
</dbReference>
<keyword evidence="7 26" id="KW-0812">Transmembrane</keyword>
<feature type="disulfide bond" evidence="23">
    <location>
        <begin position="1607"/>
        <end position="1616"/>
    </location>
</feature>
<dbReference type="CDD" id="cd11304">
    <property type="entry name" value="Cadherin_repeat"/>
    <property type="match status" value="9"/>
</dbReference>
<evidence type="ECO:0000259" key="32">
    <source>
        <dbReference type="PROSITE" id="PS50227"/>
    </source>
</evidence>
<evidence type="ECO:0000259" key="30">
    <source>
        <dbReference type="PROSITE" id="PS50027"/>
    </source>
</evidence>
<dbReference type="InterPro" id="IPR056286">
    <property type="entry name" value="Cadherin_CELSR1-3_9th"/>
</dbReference>
<keyword evidence="4" id="KW-0217">Developmental protein</keyword>
<evidence type="ECO:0000256" key="15">
    <source>
        <dbReference type="ARBA" id="ARBA00023170"/>
    </source>
</evidence>
<dbReference type="CDD" id="cd00110">
    <property type="entry name" value="LamG"/>
    <property type="match status" value="2"/>
</dbReference>
<evidence type="ECO:0000256" key="1">
    <source>
        <dbReference type="ARBA" id="ARBA00002066"/>
    </source>
</evidence>
<dbReference type="PROSITE" id="PS50025">
    <property type="entry name" value="LAM_G_DOMAIN"/>
    <property type="match status" value="2"/>
</dbReference>
<dbReference type="InterPro" id="IPR000203">
    <property type="entry name" value="GPS"/>
</dbReference>
<dbReference type="GO" id="GO:0009952">
    <property type="term" value="P:anterior/posterior pattern specification"/>
    <property type="evidence" value="ECO:0007669"/>
    <property type="project" value="UniProtKB-ARBA"/>
</dbReference>
<sequence>MRNRAARSPLPTPPLPPLLLLLLLPPLLGDQVGPCRPLGTGGRGSAGACDPVGWLCPASASNLWLYTSRCRGAGTELAGHLVPHHDGLRVWCPESGAHIPLPPAPEGCPWTCRLLGVEGHLSPQGTLTLPHEHPCLKAPQLRCQSCQLVRPPGLRTGARAADESLGGRRKRNVNTAPQFQPPSYQATVPENQPAGTPVASLRAIDPDEGEAGRLEYTMDALFDSRSNHFFSLDPVTGAVSTAEELDRETKSTHVFRVTAQDHGAPRRSALATLTILVTDTNDHDPVFEQQEYKESLRENLEVGYEVLTVRATDGDAPPNANILYRLLEGPGGGASEVFEIDPRSGVIRTRGPVDREEVEAYQLTVEASDQGRDPGARSATAAVFLSVEDDNDNAPQFSEKRYVVQVREDVTPGAPVLRVTASDRDKGSNALVHYSIMSGNARGQFYLDAQTGALDVVSPLDYETTKEYTLRVRAQDGGRPPLSNVSGLVTVQVLDINDNAPIFVSTPFQATVLESVPLGYLVLHVQAIDADAGDNARLEYRLAGVGPGFPFAINNGTGWISVAAELDREEVDFYSFGVEARDHGSPALTASASVSVTVLDVNDNNPTFTQPEYTVRLNEDAAVGTSVVTVSAVDRDAHSVITYQITSGNTRNRFSITSQSGGGLVSLALPLDYKLERQYVLAVTASDGTRQDTAQVVVNVTDANTHRPVFQSSHYTVNVNEDRPAGTTVVLISATDEDTGENARITYFMEDSIPQFRIDADTGAVTTQAELDYEDQVSYTLAITARDNGIPQKSDTTYLEILVNDVNDNAPQFLRDSYQGSVYEDVPPFTSVLQISATDRDSGLNGRVFYTFQGGDDGDGDFIVESTSGIVRTLRRLDRENVAQYVLRAHAVDKGMPPARTPVEVTVTVLDVNDNPPVFEQDEFDVFVEENSPIGLAVARVTATDPDEGTNAQIMYQIVEGNIPEVFQLDIFSGELTALVDLDYEDRPEYVLVVQATSAPLVSRATVHVRLLDRNDNPPVLGNFEILFNNYVTNRSSSFPGGAIGRVPAHDPDVSDSLTYSFERGNELSLVLLNASTGELRLSRALDNNRPLEAIMSVLVSGERAQVAGVDGVHSVTAQCSLRVTIITDEMLTHSITLRLEDMSPERFLSPLLGLFIQAVAATLATPPDHVVVFNVQRDTDAPGGHILNVSLSVGQPPGPGGGPPFLPSEDLQERLYLNRSLLAAISAQRVLPFDDNICLREPCENYMRCVSVLRFDSSAPFIASSSVLFRPIHPVGGLRCRCPPGFTGDYCETEVDLCYSRPCGPHGRCRSREGGYTCLCRDGYTGEHCEVSARSGRCTPGVCKNGGTCVNLLVGGFKCDCPSGDFEKPYCQVTTRSFPARSFVTFRGLRQRFHFTLALSFATKERDGLLLYNGRFNEKHDFVALEVIQEQVQLTFSAGESTTTISPFVPGGVSDGQWHTVQLKYYNKPLLGQKGLPQGPSEQKVAVVTVDGCDTGVALRFGAVLGNYSCAAQGTQGGSKKSLDLTGPLLLGGVPDLPESFPVRTRHFVGCMRNLQVDSRHVDMADFIANNGTVPGCPAKKNVCDSNTCHNGGTCVNQWSAFSCECPLGFGGKSCAQEMANPQRFLGSSLVAWHGLSLPISQPWHLSLMFRTRQAEGVLLQAVTRGRSTITLQLREGHVVLSVEGTGLQASSLRLEPGRANDGDWHHAQLALGASGGPGHAILSFDYGQQRAEGNLGPRLHGLHLSNITVGGVPGPAGGVSRGFRGCLQGVRVSDTPEGASSLDPSRGESVNVEPGCSLPDPCDSSPCPANSYCSDDWDSYSCSCDPGYYGDNCTNVCDLNPCEHQSTCTRKPSAPHGYTCECPQNYLGPYCETRIDQPCPRGWWGHPTCGPCTCDASKGFDPDCNKTSGECHCKENHYRPPGSPACLLCDCYPTGSLSRVCDPEDGQCPCKPGVIGRQCDRCDNPFAEVTTNGCEGGTCPRVAILSAASWARVPGGGRRGCSGGGGEPAHAGAMTLCFPAVNYDSCPRAIEAGIWWPRTRFGLPAAAPCPKGSFGTAVRHCDEHRGWLPPNLFNCTSVTFSELKGFAERLQRNESGLDSGRSQRLALLLRNATQHTAGYFGSDVKVAYQLATRLLAHESAQRGFGLSATQDVHFTENLLRVGSALLDAANKRHWELIQQTEGGTAWLLQHYEAYASALAQNMRRTYLSPFTIVTPNIVISVVRLDKGSFAGAKLPHYEALRGERPPDLETTVILPESVFRDTPPVLRPAGPGEAQEPEELARRQRRHPELSQGEAVASVIIYRTLAGLLPHNYDPDKRSLRVPKRPVINTPVVSISVHDDEELLPPRALDKPVTVQFRLLETEERTKPICVFWNHSILVSGTGGWSARGCEVVFRNESHVSCQCNHMTSFAVLMDVSRRENGEILPLKTLTYVALGVTLAALLLTFFFLTVLRTLRSNQHGIRRNLTAALGLAQLVFLLGINQADLPFACTVIAILLHFLYLCTFSWALLEALHLYRALTEVRDVNAGPMRFYYMLGWGVPAFITGLAVGLDPEGYGNPDFCWLSIYDTLIWSFAGPVVFAVSMSVFLYILAARASCAAQRQGFEKKGPVSGLRPSFAVLLLLSATWLLALLSVNSDTLLFHYLFAACNCIQGPFIFLSYVVLSKEVRRALKFACSRKPSPDPALTTKSTLTSSYNCPSPYADGRLYQPYGDSAGSLHSASRSGKSQPSYIPFLLREESTLNPGQGPPGLGDPSSLFLEGQDQPHDPDTDSDSDLSLEDDQSGSYASTHSSDSEEEGDEEEGPAFPGEPGWDSLLGPGAERLPLHSTPKGGPESAGPLRDGGPGPGKAPWPGDFGTTAKESGRGASEERPRENGDALPREVSLGPLPGPSAQPHKGKQGTPHGPPGTTRYRAFALRCLGARRQPRAPRPLTGILKKKCLPTISEKSSLLRLPLEQGTGSSRGSSASEGSRGGHPPRPPPRQSLQEQLNGVMPIAMSIKAGTVDEDSSGSEFLFFNFLH</sequence>
<feature type="disulfide bond" evidence="23">
    <location>
        <begin position="1321"/>
        <end position="1330"/>
    </location>
</feature>
<evidence type="ECO:0000256" key="18">
    <source>
        <dbReference type="ARBA" id="ARBA00023278"/>
    </source>
</evidence>
<dbReference type="SMART" id="SM00112">
    <property type="entry name" value="CA"/>
    <property type="match status" value="8"/>
</dbReference>
<dbReference type="FunFam" id="2.60.120.200:FF:000020">
    <property type="entry name" value="Cadherin EGF LAG seven-pass G-type receptor 2"/>
    <property type="match status" value="1"/>
</dbReference>
<dbReference type="GO" id="GO:0120036">
    <property type="term" value="P:plasma membrane bounded cell projection organization"/>
    <property type="evidence" value="ECO:0007669"/>
    <property type="project" value="UniProtKB-ARBA"/>
</dbReference>
<dbReference type="FunFam" id="2.60.40.60:FF:000023">
    <property type="entry name" value="Cadherin EGF LAG seven-pass G-type receptor 3"/>
    <property type="match status" value="2"/>
</dbReference>
<keyword evidence="10 22" id="KW-0106">Calcium</keyword>
<comment type="similarity">
    <text evidence="3">Belongs to the G-protein coupled receptor 2 family. LN-TM7 subfamily.</text>
</comment>
<dbReference type="FunFam" id="2.60.220.50:FF:000005">
    <property type="entry name" value="Cadherin EGF LAG seven-pass G-type receptor 2"/>
    <property type="match status" value="1"/>
</dbReference>
<dbReference type="FunFam" id="2.60.40.60:FF:000040">
    <property type="entry name" value="cadherin EGF LAG seven-pass G-type receptor 3"/>
    <property type="match status" value="1"/>
</dbReference>
<feature type="region of interest" description="Disordered" evidence="25">
    <location>
        <begin position="2265"/>
        <end position="2290"/>
    </location>
</feature>
<keyword evidence="11 26" id="KW-1133">Transmembrane helix</keyword>
<dbReference type="FunFam" id="4.10.1240.10:FF:000003">
    <property type="entry name" value="Putative cadherin EGF LAG seven-pass G-type receptor 2"/>
    <property type="match status" value="1"/>
</dbReference>
<reference evidence="35" key="1">
    <citation type="journal article" date="2021" name="Evol. Appl.">
        <title>The genome of the Pyrenean desman and the effects of bottlenecks and inbreeding on the genomic landscape of an endangered species.</title>
        <authorList>
            <person name="Escoda L."/>
            <person name="Castresana J."/>
        </authorList>
    </citation>
    <scope>NUCLEOTIDE SEQUENCE</scope>
    <source>
        <strain evidence="35">IBE-C5619</strain>
    </source>
</reference>
<feature type="domain" description="G-protein coupled receptors family 2 profile 1" evidence="32">
    <location>
        <begin position="2028"/>
        <end position="2081"/>
    </location>
</feature>
<dbReference type="FunFam" id="2.60.40.60:FF:000038">
    <property type="entry name" value="Cadherin EGF LAG seven-pass G-type receptor 3"/>
    <property type="match status" value="1"/>
</dbReference>
<dbReference type="GO" id="GO:0007156">
    <property type="term" value="P:homophilic cell adhesion via plasma membrane adhesion molecules"/>
    <property type="evidence" value="ECO:0007669"/>
    <property type="project" value="InterPro"/>
</dbReference>
<feature type="region of interest" description="Disordered" evidence="25">
    <location>
        <begin position="157"/>
        <end position="196"/>
    </location>
</feature>
<feature type="region of interest" description="Disordered" evidence="25">
    <location>
        <begin position="2947"/>
        <end position="2993"/>
    </location>
</feature>
<comment type="subcellular location">
    <subcellularLocation>
        <location evidence="2">Cell membrane</location>
        <topology evidence="2">Multi-pass membrane protein</topology>
    </subcellularLocation>
</comment>
<evidence type="ECO:0000259" key="33">
    <source>
        <dbReference type="PROSITE" id="PS50261"/>
    </source>
</evidence>
<feature type="domain" description="EGF-like" evidence="29">
    <location>
        <begin position="1837"/>
        <end position="1874"/>
    </location>
</feature>
<dbReference type="Gene3D" id="2.10.25.10">
    <property type="entry name" value="Laminin"/>
    <property type="match status" value="7"/>
</dbReference>
<evidence type="ECO:0000256" key="17">
    <source>
        <dbReference type="ARBA" id="ARBA00023224"/>
    </source>
</evidence>
<evidence type="ECO:0000256" key="9">
    <source>
        <dbReference type="ARBA" id="ARBA00022737"/>
    </source>
</evidence>
<feature type="domain" description="Laminin G" evidence="28">
    <location>
        <begin position="1374"/>
        <end position="1578"/>
    </location>
</feature>
<keyword evidence="36" id="KW-1185">Reference proteome</keyword>
<comment type="caution">
    <text evidence="35">The sequence shown here is derived from an EMBL/GenBank/DDBJ whole genome shotgun (WGS) entry which is preliminary data.</text>
</comment>
<feature type="domain" description="Cadherin" evidence="34">
    <location>
        <begin position="288"/>
        <end position="397"/>
    </location>
</feature>
<dbReference type="FunFam" id="2.60.40.60:FF:000010">
    <property type="entry name" value="Cadherin EGF LAG seven-pass G-type receptor 3"/>
    <property type="match status" value="2"/>
</dbReference>
<keyword evidence="16" id="KW-0325">Glycoprotein</keyword>
<feature type="domain" description="Laminin G" evidence="28">
    <location>
        <begin position="1621"/>
        <end position="1798"/>
    </location>
</feature>
<dbReference type="PROSITE" id="PS50026">
    <property type="entry name" value="EGF_3"/>
    <property type="match status" value="6"/>
</dbReference>
<dbReference type="Pfam" id="PF16489">
    <property type="entry name" value="GAIN"/>
    <property type="match status" value="1"/>
</dbReference>
<dbReference type="FunFam" id="2.10.25.10:FF:000864">
    <property type="entry name" value="Y-linked cadherin EGF LAG seven-pass G-type receptor 2"/>
    <property type="match status" value="1"/>
</dbReference>
<dbReference type="Pfam" id="PF00028">
    <property type="entry name" value="Cadherin"/>
    <property type="match status" value="8"/>
</dbReference>
<dbReference type="Pfam" id="PF02210">
    <property type="entry name" value="Laminin_G_2"/>
    <property type="match status" value="2"/>
</dbReference>
<feature type="compositionally biased region" description="Acidic residues" evidence="25">
    <location>
        <begin position="2795"/>
        <end position="2804"/>
    </location>
</feature>
<dbReference type="InterPro" id="IPR020894">
    <property type="entry name" value="Cadherin_CS"/>
</dbReference>
<feature type="domain" description="Cadherin" evidence="34">
    <location>
        <begin position="398"/>
        <end position="503"/>
    </location>
</feature>
<evidence type="ECO:0000313" key="36">
    <source>
        <dbReference type="Proteomes" id="UP000700334"/>
    </source>
</evidence>
<dbReference type="CDD" id="cd00054">
    <property type="entry name" value="EGF_CA"/>
    <property type="match status" value="5"/>
</dbReference>
<dbReference type="Pfam" id="PF00053">
    <property type="entry name" value="EGF_laminin"/>
    <property type="match status" value="1"/>
</dbReference>
<dbReference type="SUPFAM" id="SSF57184">
    <property type="entry name" value="Growth factor receptor domain"/>
    <property type="match status" value="1"/>
</dbReference>
<dbReference type="InterPro" id="IPR001879">
    <property type="entry name" value="GPCR_2_extracellular_dom"/>
</dbReference>
<dbReference type="FunFam" id="2.10.25.10:FF:000089">
    <property type="entry name" value="Cadherin EGF LAG seven-pass G-type receptor 3"/>
    <property type="match status" value="1"/>
</dbReference>
<feature type="domain" description="EGF-like" evidence="29">
    <location>
        <begin position="1800"/>
        <end position="1836"/>
    </location>
</feature>
<dbReference type="Gene3D" id="4.10.1240.10">
    <property type="entry name" value="GPCR, family 2, extracellular hormone receptor domain"/>
    <property type="match status" value="1"/>
</dbReference>
<keyword evidence="18" id="KW-0379">Hydroxylation</keyword>
<dbReference type="PROSITE" id="PS50221">
    <property type="entry name" value="GAIN_B"/>
    <property type="match status" value="1"/>
</dbReference>
<evidence type="ECO:0000256" key="21">
    <source>
        <dbReference type="ARBA" id="ARBA00076703"/>
    </source>
</evidence>
<feature type="domain" description="EGF-like" evidence="29">
    <location>
        <begin position="1235"/>
        <end position="1293"/>
    </location>
</feature>
<feature type="domain" description="Cadherin" evidence="34">
    <location>
        <begin position="814"/>
        <end position="919"/>
    </location>
</feature>
<dbReference type="SUPFAM" id="SSF49899">
    <property type="entry name" value="Concanavalin A-like lectins/glucanases"/>
    <property type="match status" value="2"/>
</dbReference>
<dbReference type="PROSITE" id="PS50027">
    <property type="entry name" value="EGF_LAM_2"/>
    <property type="match status" value="1"/>
</dbReference>
<evidence type="ECO:0000256" key="5">
    <source>
        <dbReference type="ARBA" id="ARBA00022475"/>
    </source>
</evidence>
<feature type="transmembrane region" description="Helical" evidence="26">
    <location>
        <begin position="2533"/>
        <end position="2553"/>
    </location>
</feature>